<dbReference type="OrthoDB" id="4364812at2759"/>
<sequence length="283" mass="32155">MREGLDLPKFGHLPFDHFVVANWDTTSPLFKNEQKRILVEKWIALGKYGRNDWALAMFDDPIIDHVPEGVPQDLLSEEDRAISSLLSTVLWIRTWFGDPTDKTSQEAADTAYARLRKEVLQQGRENNHVFCIPEEFVFEDREELTADVQQDQDVIEGVATGRPGSVPGYLLAALMHCPDLFEGMSDGDWRHFEEEERAAELAESDRTQKALVLVADRKACEEGWVLALAVNHRGGILPVRVRERTTEAAQIAVNWFEGEPLSEIVDDEDEDVEFYLGEGNGWE</sequence>
<dbReference type="AlphaFoldDB" id="A0A1V6P2P4"/>
<gene>
    <name evidence="1" type="ORF">PENPOL_c001G07172</name>
</gene>
<reference evidence="2" key="1">
    <citation type="journal article" date="2017" name="Nat. Microbiol.">
        <title>Global analysis of biosynthetic gene clusters reveals vast potential of secondary metabolite production in Penicillium species.</title>
        <authorList>
            <person name="Nielsen J.C."/>
            <person name="Grijseels S."/>
            <person name="Prigent S."/>
            <person name="Ji B."/>
            <person name="Dainat J."/>
            <person name="Nielsen K.F."/>
            <person name="Frisvad J.C."/>
            <person name="Workman M."/>
            <person name="Nielsen J."/>
        </authorList>
    </citation>
    <scope>NUCLEOTIDE SEQUENCE [LARGE SCALE GENOMIC DNA]</scope>
    <source>
        <strain evidence="2">IBT 4502</strain>
    </source>
</reference>
<protein>
    <submittedName>
        <fullName evidence="1">Uncharacterized protein</fullName>
    </submittedName>
</protein>
<proteinExistence type="predicted"/>
<dbReference type="Proteomes" id="UP000191408">
    <property type="component" value="Unassembled WGS sequence"/>
</dbReference>
<organism evidence="1 2">
    <name type="scientific">Penicillium polonicum</name>
    <dbReference type="NCBI Taxonomy" id="60169"/>
    <lineage>
        <taxon>Eukaryota</taxon>
        <taxon>Fungi</taxon>
        <taxon>Dikarya</taxon>
        <taxon>Ascomycota</taxon>
        <taxon>Pezizomycotina</taxon>
        <taxon>Eurotiomycetes</taxon>
        <taxon>Eurotiomycetidae</taxon>
        <taxon>Eurotiales</taxon>
        <taxon>Aspergillaceae</taxon>
        <taxon>Penicillium</taxon>
    </lineage>
</organism>
<comment type="caution">
    <text evidence="1">The sequence shown here is derived from an EMBL/GenBank/DDBJ whole genome shotgun (WGS) entry which is preliminary data.</text>
</comment>
<name>A0A1V6P2P4_PENPO</name>
<evidence type="ECO:0000313" key="2">
    <source>
        <dbReference type="Proteomes" id="UP000191408"/>
    </source>
</evidence>
<evidence type="ECO:0000313" key="1">
    <source>
        <dbReference type="EMBL" id="OQD71203.1"/>
    </source>
</evidence>
<dbReference type="EMBL" id="MDYM01000001">
    <property type="protein sequence ID" value="OQD71203.1"/>
    <property type="molecule type" value="Genomic_DNA"/>
</dbReference>
<accession>A0A1V6P2P4</accession>
<keyword evidence="2" id="KW-1185">Reference proteome</keyword>